<evidence type="ECO:0000313" key="2">
    <source>
        <dbReference type="Proteomes" id="UP000324222"/>
    </source>
</evidence>
<accession>A0A5B7DUA3</accession>
<organism evidence="1 2">
    <name type="scientific">Portunus trituberculatus</name>
    <name type="common">Swimming crab</name>
    <name type="synonym">Neptunus trituberculatus</name>
    <dbReference type="NCBI Taxonomy" id="210409"/>
    <lineage>
        <taxon>Eukaryota</taxon>
        <taxon>Metazoa</taxon>
        <taxon>Ecdysozoa</taxon>
        <taxon>Arthropoda</taxon>
        <taxon>Crustacea</taxon>
        <taxon>Multicrustacea</taxon>
        <taxon>Malacostraca</taxon>
        <taxon>Eumalacostraca</taxon>
        <taxon>Eucarida</taxon>
        <taxon>Decapoda</taxon>
        <taxon>Pleocyemata</taxon>
        <taxon>Brachyura</taxon>
        <taxon>Eubrachyura</taxon>
        <taxon>Portunoidea</taxon>
        <taxon>Portunidae</taxon>
        <taxon>Portuninae</taxon>
        <taxon>Portunus</taxon>
    </lineage>
</organism>
<protein>
    <submittedName>
        <fullName evidence="1">Uncharacterized protein</fullName>
    </submittedName>
</protein>
<evidence type="ECO:0000313" key="1">
    <source>
        <dbReference type="EMBL" id="MPC24553.1"/>
    </source>
</evidence>
<dbReference type="AlphaFoldDB" id="A0A5B7DUA3"/>
<proteinExistence type="predicted"/>
<reference evidence="1 2" key="1">
    <citation type="submission" date="2019-05" db="EMBL/GenBank/DDBJ databases">
        <title>Another draft genome of Portunus trituberculatus and its Hox gene families provides insights of decapod evolution.</title>
        <authorList>
            <person name="Jeong J.-H."/>
            <person name="Song I."/>
            <person name="Kim S."/>
            <person name="Choi T."/>
            <person name="Kim D."/>
            <person name="Ryu S."/>
            <person name="Kim W."/>
        </authorList>
    </citation>
    <scope>NUCLEOTIDE SEQUENCE [LARGE SCALE GENOMIC DNA]</scope>
    <source>
        <tissue evidence="1">Muscle</tissue>
    </source>
</reference>
<dbReference type="EMBL" id="VSRR010001343">
    <property type="protein sequence ID" value="MPC24553.1"/>
    <property type="molecule type" value="Genomic_DNA"/>
</dbReference>
<comment type="caution">
    <text evidence="1">The sequence shown here is derived from an EMBL/GenBank/DDBJ whole genome shotgun (WGS) entry which is preliminary data.</text>
</comment>
<name>A0A5B7DUA3_PORTR</name>
<keyword evidence="2" id="KW-1185">Reference proteome</keyword>
<gene>
    <name evidence="1" type="ORF">E2C01_017636</name>
</gene>
<sequence length="69" mass="7375">MNAWKKSRPAVPGLTTLQVVREGGGSWLSSCVVPEPVAVPSKHFWSRTGLVTLIGTPGIYTATLNPSLR</sequence>
<dbReference type="Proteomes" id="UP000324222">
    <property type="component" value="Unassembled WGS sequence"/>
</dbReference>